<dbReference type="OrthoDB" id="3250036at2759"/>
<evidence type="ECO:0000313" key="3">
    <source>
        <dbReference type="Proteomes" id="UP000027265"/>
    </source>
</evidence>
<evidence type="ECO:0000256" key="1">
    <source>
        <dbReference type="SAM" id="MobiDB-lite"/>
    </source>
</evidence>
<proteinExistence type="predicted"/>
<name>A0A067Q5R4_9AGAM</name>
<dbReference type="HOGENOM" id="CLU_140478_0_0_1"/>
<sequence length="158" mass="16645">MSDDYASTGFKGSLVNNSADTKANAPGSEEYRTGNYPPANDSTSSGGYGSTRDAFSKPSQRGQSEKASQAGPNLVDQSVMSGPEDQTQDAMQGQDLGSRRQFEREQGKEQSSGLNPYGTTTLEGRGQAEEALGSRYRDARDRGYEGGGAPGNDEDIGA</sequence>
<protein>
    <submittedName>
        <fullName evidence="2">Uncharacterized protein</fullName>
    </submittedName>
</protein>
<keyword evidence="3" id="KW-1185">Reference proteome</keyword>
<dbReference type="InParanoid" id="A0A067Q5R4"/>
<dbReference type="EMBL" id="KL197716">
    <property type="protein sequence ID" value="KDQ58842.1"/>
    <property type="molecule type" value="Genomic_DNA"/>
</dbReference>
<reference evidence="3" key="1">
    <citation type="journal article" date="2014" name="Proc. Natl. Acad. Sci. U.S.A.">
        <title>Extensive sampling of basidiomycete genomes demonstrates inadequacy of the white-rot/brown-rot paradigm for wood decay fungi.</title>
        <authorList>
            <person name="Riley R."/>
            <person name="Salamov A.A."/>
            <person name="Brown D.W."/>
            <person name="Nagy L.G."/>
            <person name="Floudas D."/>
            <person name="Held B.W."/>
            <person name="Levasseur A."/>
            <person name="Lombard V."/>
            <person name="Morin E."/>
            <person name="Otillar R."/>
            <person name="Lindquist E.A."/>
            <person name="Sun H."/>
            <person name="LaButti K.M."/>
            <person name="Schmutz J."/>
            <person name="Jabbour D."/>
            <person name="Luo H."/>
            <person name="Baker S.E."/>
            <person name="Pisabarro A.G."/>
            <person name="Walton J.D."/>
            <person name="Blanchette R.A."/>
            <person name="Henrissat B."/>
            <person name="Martin F."/>
            <person name="Cullen D."/>
            <person name="Hibbett D.S."/>
            <person name="Grigoriev I.V."/>
        </authorList>
    </citation>
    <scope>NUCLEOTIDE SEQUENCE [LARGE SCALE GENOMIC DNA]</scope>
    <source>
        <strain evidence="3">MUCL 33604</strain>
    </source>
</reference>
<accession>A0A067Q5R4</accession>
<feature type="region of interest" description="Disordered" evidence="1">
    <location>
        <begin position="1"/>
        <end position="158"/>
    </location>
</feature>
<dbReference type="AlphaFoldDB" id="A0A067Q5R4"/>
<feature type="compositionally biased region" description="Polar residues" evidence="1">
    <location>
        <begin position="57"/>
        <end position="91"/>
    </location>
</feature>
<dbReference type="Proteomes" id="UP000027265">
    <property type="component" value="Unassembled WGS sequence"/>
</dbReference>
<feature type="compositionally biased region" description="Basic and acidic residues" evidence="1">
    <location>
        <begin position="135"/>
        <end position="144"/>
    </location>
</feature>
<evidence type="ECO:0000313" key="2">
    <source>
        <dbReference type="EMBL" id="KDQ58842.1"/>
    </source>
</evidence>
<gene>
    <name evidence="2" type="ORF">JAAARDRAFT_192425</name>
</gene>
<feature type="compositionally biased region" description="Polar residues" evidence="1">
    <location>
        <begin position="109"/>
        <end position="122"/>
    </location>
</feature>
<feature type="compositionally biased region" description="Basic and acidic residues" evidence="1">
    <location>
        <begin position="97"/>
        <end position="108"/>
    </location>
</feature>
<organism evidence="2 3">
    <name type="scientific">Jaapia argillacea MUCL 33604</name>
    <dbReference type="NCBI Taxonomy" id="933084"/>
    <lineage>
        <taxon>Eukaryota</taxon>
        <taxon>Fungi</taxon>
        <taxon>Dikarya</taxon>
        <taxon>Basidiomycota</taxon>
        <taxon>Agaricomycotina</taxon>
        <taxon>Agaricomycetes</taxon>
        <taxon>Agaricomycetidae</taxon>
        <taxon>Jaapiales</taxon>
        <taxon>Jaapiaceae</taxon>
        <taxon>Jaapia</taxon>
    </lineage>
</organism>